<dbReference type="Proteomes" id="UP000034127">
    <property type="component" value="Unassembled WGS sequence"/>
</dbReference>
<dbReference type="AlphaFoldDB" id="A0A0G0BGF7"/>
<dbReference type="InterPro" id="IPR024524">
    <property type="entry name" value="DUF3800"/>
</dbReference>
<organism evidence="1 2">
    <name type="scientific">Candidatus Roizmanbacteria bacterium GW2011_GWC2_35_12</name>
    <dbReference type="NCBI Taxonomy" id="1618485"/>
    <lineage>
        <taxon>Bacteria</taxon>
        <taxon>Candidatus Roizmaniibacteriota</taxon>
    </lineage>
</organism>
<evidence type="ECO:0008006" key="3">
    <source>
        <dbReference type="Google" id="ProtNLM"/>
    </source>
</evidence>
<name>A0A0G0BGF7_9BACT</name>
<comment type="caution">
    <text evidence="1">The sequence shown here is derived from an EMBL/GenBank/DDBJ whole genome shotgun (WGS) entry which is preliminary data.</text>
</comment>
<reference evidence="1 2" key="1">
    <citation type="journal article" date="2015" name="Nature">
        <title>rRNA introns, odd ribosomes, and small enigmatic genomes across a large radiation of phyla.</title>
        <authorList>
            <person name="Brown C.T."/>
            <person name="Hug L.A."/>
            <person name="Thomas B.C."/>
            <person name="Sharon I."/>
            <person name="Castelle C.J."/>
            <person name="Singh A."/>
            <person name="Wilkins M.J."/>
            <person name="Williams K.H."/>
            <person name="Banfield J.F."/>
        </authorList>
    </citation>
    <scope>NUCLEOTIDE SEQUENCE [LARGE SCALE GENOMIC DNA]</scope>
</reference>
<protein>
    <recommendedName>
        <fullName evidence="3">DUF3800 domain-containing protein</fullName>
    </recommendedName>
</protein>
<evidence type="ECO:0000313" key="1">
    <source>
        <dbReference type="EMBL" id="KKP68554.1"/>
    </source>
</evidence>
<accession>A0A0G0BGF7</accession>
<dbReference type="EMBL" id="LBPX01000001">
    <property type="protein sequence ID" value="KKP68554.1"/>
    <property type="molecule type" value="Genomic_DNA"/>
</dbReference>
<proteinExistence type="predicted"/>
<gene>
    <name evidence="1" type="ORF">UR63_C0001G0004</name>
</gene>
<evidence type="ECO:0000313" key="2">
    <source>
        <dbReference type="Proteomes" id="UP000034127"/>
    </source>
</evidence>
<sequence length="277" mass="32480">MSNNYFAFIDESGVLDESKNVQPFFAVGFLRMLDTSMINDKLIKKHYDYFSIQKEKRRNLLKDLKKNPKILNIEELNLLFISTRHSEYKFTNINFTNLEKYKSIIDTSLKFSLYFSALVIDKTDPLFNPAIYKNYWHAYIKYTKLLCGHNCNKDDKLCVIADYMNKPNNSNDIFEKEINSLPNVFNTLRAHSETFILLQICDLLLGSVLFEWRAKKGLMKNSNRAKAKKEFVDYLLNKLDIPKYKKDEFPLAQSLTCHSPIYFSVWPLKLTKKNGGV</sequence>
<dbReference type="Pfam" id="PF12686">
    <property type="entry name" value="DUF3800"/>
    <property type="match status" value="1"/>
</dbReference>